<evidence type="ECO:0000313" key="3">
    <source>
        <dbReference type="Proteomes" id="UP001595880"/>
    </source>
</evidence>
<dbReference type="RefSeq" id="WP_390198946.1">
    <property type="nucleotide sequence ID" value="NZ_JBHSDV010000002.1"/>
</dbReference>
<keyword evidence="1" id="KW-0812">Transmembrane</keyword>
<feature type="transmembrane region" description="Helical" evidence="1">
    <location>
        <begin position="389"/>
        <end position="412"/>
    </location>
</feature>
<evidence type="ECO:0000256" key="1">
    <source>
        <dbReference type="SAM" id="Phobius"/>
    </source>
</evidence>
<feature type="transmembrane region" description="Helical" evidence="1">
    <location>
        <begin position="146"/>
        <end position="167"/>
    </location>
</feature>
<evidence type="ECO:0000313" key="2">
    <source>
        <dbReference type="EMBL" id="MFC4388146.1"/>
    </source>
</evidence>
<feature type="transmembrane region" description="Helical" evidence="1">
    <location>
        <begin position="179"/>
        <end position="196"/>
    </location>
</feature>
<feature type="transmembrane region" description="Helical" evidence="1">
    <location>
        <begin position="22"/>
        <end position="51"/>
    </location>
</feature>
<organism evidence="2 3">
    <name type="scientific">Gracilibacillus marinus</name>
    <dbReference type="NCBI Taxonomy" id="630535"/>
    <lineage>
        <taxon>Bacteria</taxon>
        <taxon>Bacillati</taxon>
        <taxon>Bacillota</taxon>
        <taxon>Bacilli</taxon>
        <taxon>Bacillales</taxon>
        <taxon>Bacillaceae</taxon>
        <taxon>Gracilibacillus</taxon>
    </lineage>
</organism>
<feature type="transmembrane region" description="Helical" evidence="1">
    <location>
        <begin position="71"/>
        <end position="96"/>
    </location>
</feature>
<feature type="transmembrane region" description="Helical" evidence="1">
    <location>
        <begin position="361"/>
        <end position="383"/>
    </location>
</feature>
<protein>
    <recommendedName>
        <fullName evidence="4">ABC-2 type transport system permease protein</fullName>
    </recommendedName>
</protein>
<feature type="transmembrane region" description="Helical" evidence="1">
    <location>
        <begin position="321"/>
        <end position="341"/>
    </location>
</feature>
<proteinExistence type="predicted"/>
<keyword evidence="3" id="KW-1185">Reference proteome</keyword>
<feature type="transmembrane region" description="Helical" evidence="1">
    <location>
        <begin position="202"/>
        <end position="219"/>
    </location>
</feature>
<keyword evidence="1" id="KW-1133">Transmembrane helix</keyword>
<dbReference type="Proteomes" id="UP001595880">
    <property type="component" value="Unassembled WGS sequence"/>
</dbReference>
<feature type="transmembrane region" description="Helical" evidence="1">
    <location>
        <begin position="297"/>
        <end position="315"/>
    </location>
</feature>
<accession>A0ABV8VUG5</accession>
<feature type="transmembrane region" description="Helical" evidence="1">
    <location>
        <begin position="117"/>
        <end position="140"/>
    </location>
</feature>
<keyword evidence="1" id="KW-0472">Membrane</keyword>
<evidence type="ECO:0008006" key="4">
    <source>
        <dbReference type="Google" id="ProtNLM"/>
    </source>
</evidence>
<reference evidence="3" key="1">
    <citation type="journal article" date="2019" name="Int. J. Syst. Evol. Microbiol.">
        <title>The Global Catalogue of Microorganisms (GCM) 10K type strain sequencing project: providing services to taxonomists for standard genome sequencing and annotation.</title>
        <authorList>
            <consortium name="The Broad Institute Genomics Platform"/>
            <consortium name="The Broad Institute Genome Sequencing Center for Infectious Disease"/>
            <person name="Wu L."/>
            <person name="Ma J."/>
        </authorList>
    </citation>
    <scope>NUCLEOTIDE SEQUENCE [LARGE SCALE GENOMIC DNA]</scope>
    <source>
        <strain evidence="3">KACC 14058</strain>
    </source>
</reference>
<sequence>MGSKTSSVIRFIHKSRRAKKKLLYRMALGVAIDKTIAVYLSFFIGIGFFVIYDELKKYKQWFDLVEDNAVYVLSILAIIYSLRALSLTSASPGMYITSAEYKLMTLPFKKEDVWFAIFVRTICKTFLVQGVVFVLVTLFTPFTTTFMLQFFVFSVIISVLLLLPQWYLYSLSIWTKVKVYFSFLFSFGLVRFLFFMLEIEDLFSFLFIVVLAILNIVLWKKRVKKVDWKKVIEESDRKIWNMFFINKISKVEIKPARKSLMRQVIPQSYKKKPFDYKNKTVIFRRLWIKELAKHKEASWNTLACIVLCLGVLSYQTVWLQALSVIIAIFLVNQFIVSYFRAGFSEKLLHSIPWSMTNIVKAYLTCITPFLFLLLIVYVVLLMIHHVSLMMIILQVILVSIATICIVQTNVAVQVKKMNHKWYKSSVLEQIISPVTYIIIFFVAYQPLLYVYIVILIVYWLYLSRTL</sequence>
<gene>
    <name evidence="2" type="ORF">ACFOZ1_10030</name>
</gene>
<dbReference type="EMBL" id="JBHSDV010000002">
    <property type="protein sequence ID" value="MFC4388146.1"/>
    <property type="molecule type" value="Genomic_DNA"/>
</dbReference>
<name>A0ABV8VUG5_9BACI</name>
<comment type="caution">
    <text evidence="2">The sequence shown here is derived from an EMBL/GenBank/DDBJ whole genome shotgun (WGS) entry which is preliminary data.</text>
</comment>
<feature type="transmembrane region" description="Helical" evidence="1">
    <location>
        <begin position="433"/>
        <end position="461"/>
    </location>
</feature>